<evidence type="ECO:0000256" key="15">
    <source>
        <dbReference type="SAM" id="MobiDB-lite"/>
    </source>
</evidence>
<feature type="compositionally biased region" description="Basic and acidic residues" evidence="15">
    <location>
        <begin position="276"/>
        <end position="285"/>
    </location>
</feature>
<dbReference type="Pfam" id="PF00593">
    <property type="entry name" value="TonB_dep_Rec_b-barrel"/>
    <property type="match status" value="1"/>
</dbReference>
<keyword evidence="3 12" id="KW-0813">Transport</keyword>
<dbReference type="InterPro" id="IPR000531">
    <property type="entry name" value="Beta-barrel_TonB"/>
</dbReference>
<dbReference type="Proteomes" id="UP000278006">
    <property type="component" value="Unassembled WGS sequence"/>
</dbReference>
<evidence type="ECO:0000259" key="18">
    <source>
        <dbReference type="Pfam" id="PF07715"/>
    </source>
</evidence>
<evidence type="ECO:0000256" key="3">
    <source>
        <dbReference type="ARBA" id="ARBA00022448"/>
    </source>
</evidence>
<protein>
    <submittedName>
        <fullName evidence="19">TonB-dependent receptor</fullName>
    </submittedName>
</protein>
<evidence type="ECO:0000313" key="19">
    <source>
        <dbReference type="EMBL" id="RMX05666.1"/>
    </source>
</evidence>
<dbReference type="AlphaFoldDB" id="A0A3M6QRK8"/>
<keyword evidence="20" id="KW-1185">Reference proteome</keyword>
<feature type="domain" description="TonB-dependent receptor-like beta-barrel" evidence="17">
    <location>
        <begin position="271"/>
        <end position="630"/>
    </location>
</feature>
<feature type="chain" id="PRO_5018209911" evidence="16">
    <location>
        <begin position="19"/>
        <end position="657"/>
    </location>
</feature>
<evidence type="ECO:0000256" key="1">
    <source>
        <dbReference type="ARBA" id="ARBA00004571"/>
    </source>
</evidence>
<evidence type="ECO:0000256" key="9">
    <source>
        <dbReference type="ARBA" id="ARBA00023136"/>
    </source>
</evidence>
<feature type="region of interest" description="Disordered" evidence="15">
    <location>
        <begin position="265"/>
        <end position="285"/>
    </location>
</feature>
<keyword evidence="5 12" id="KW-0812">Transmembrane</keyword>
<dbReference type="GO" id="GO:0009279">
    <property type="term" value="C:cell outer membrane"/>
    <property type="evidence" value="ECO:0007669"/>
    <property type="project" value="UniProtKB-SubCell"/>
</dbReference>
<dbReference type="PROSITE" id="PS01156">
    <property type="entry name" value="TONB_DEPENDENT_REC_2"/>
    <property type="match status" value="1"/>
</dbReference>
<dbReference type="GO" id="GO:0015344">
    <property type="term" value="F:siderophore uptake transmembrane transporter activity"/>
    <property type="evidence" value="ECO:0007669"/>
    <property type="project" value="TreeGrafter"/>
</dbReference>
<dbReference type="InterPro" id="IPR037066">
    <property type="entry name" value="Plug_dom_sf"/>
</dbReference>
<keyword evidence="8 14" id="KW-0798">TonB box</keyword>
<feature type="domain" description="TonB-dependent receptor plug" evidence="18">
    <location>
        <begin position="53"/>
        <end position="162"/>
    </location>
</feature>
<dbReference type="PANTHER" id="PTHR30069:SF53">
    <property type="entry name" value="COLICIN I RECEPTOR-RELATED"/>
    <property type="match status" value="1"/>
</dbReference>
<accession>A0A3M6QRK8</accession>
<keyword evidence="6 16" id="KW-0732">Signal</keyword>
<evidence type="ECO:0000256" key="13">
    <source>
        <dbReference type="PROSITE-ProRule" id="PRU10144"/>
    </source>
</evidence>
<comment type="subcellular location">
    <subcellularLocation>
        <location evidence="1 12">Cell outer membrane</location>
        <topology evidence="1 12">Multi-pass membrane protein</topology>
    </subcellularLocation>
</comment>
<keyword evidence="11 12" id="KW-0998">Cell outer membrane</keyword>
<organism evidence="19 20">
    <name type="scientific">Corticibacter populi</name>
    <dbReference type="NCBI Taxonomy" id="1550736"/>
    <lineage>
        <taxon>Bacteria</taxon>
        <taxon>Pseudomonadati</taxon>
        <taxon>Pseudomonadota</taxon>
        <taxon>Betaproteobacteria</taxon>
        <taxon>Burkholderiales</taxon>
        <taxon>Comamonadaceae</taxon>
        <taxon>Corticibacter</taxon>
    </lineage>
</organism>
<keyword evidence="4 12" id="KW-1134">Transmembrane beta strand</keyword>
<keyword evidence="7" id="KW-0406">Ion transport</keyword>
<dbReference type="Pfam" id="PF07715">
    <property type="entry name" value="Plug"/>
    <property type="match status" value="1"/>
</dbReference>
<dbReference type="InterPro" id="IPR010917">
    <property type="entry name" value="TonB_rcpt_CS"/>
</dbReference>
<evidence type="ECO:0000256" key="10">
    <source>
        <dbReference type="ARBA" id="ARBA00023170"/>
    </source>
</evidence>
<evidence type="ECO:0000259" key="17">
    <source>
        <dbReference type="Pfam" id="PF00593"/>
    </source>
</evidence>
<evidence type="ECO:0000256" key="14">
    <source>
        <dbReference type="RuleBase" id="RU003357"/>
    </source>
</evidence>
<evidence type="ECO:0000256" key="12">
    <source>
        <dbReference type="PROSITE-ProRule" id="PRU01360"/>
    </source>
</evidence>
<dbReference type="EMBL" id="RDQO01000003">
    <property type="protein sequence ID" value="RMX05666.1"/>
    <property type="molecule type" value="Genomic_DNA"/>
</dbReference>
<comment type="caution">
    <text evidence="19">The sequence shown here is derived from an EMBL/GenBank/DDBJ whole genome shotgun (WGS) entry which is preliminary data.</text>
</comment>
<dbReference type="Gene3D" id="2.40.170.20">
    <property type="entry name" value="TonB-dependent receptor, beta-barrel domain"/>
    <property type="match status" value="1"/>
</dbReference>
<evidence type="ECO:0000256" key="16">
    <source>
        <dbReference type="SAM" id="SignalP"/>
    </source>
</evidence>
<evidence type="ECO:0000256" key="6">
    <source>
        <dbReference type="ARBA" id="ARBA00022729"/>
    </source>
</evidence>
<evidence type="ECO:0000256" key="11">
    <source>
        <dbReference type="ARBA" id="ARBA00023237"/>
    </source>
</evidence>
<feature type="short sequence motif" description="TonB C-terminal box" evidence="13">
    <location>
        <begin position="640"/>
        <end position="657"/>
    </location>
</feature>
<evidence type="ECO:0000256" key="5">
    <source>
        <dbReference type="ARBA" id="ARBA00022692"/>
    </source>
</evidence>
<dbReference type="SUPFAM" id="SSF56935">
    <property type="entry name" value="Porins"/>
    <property type="match status" value="1"/>
</dbReference>
<evidence type="ECO:0000313" key="20">
    <source>
        <dbReference type="Proteomes" id="UP000278006"/>
    </source>
</evidence>
<name>A0A3M6QRK8_9BURK</name>
<reference evidence="19 20" key="1">
    <citation type="submission" date="2018-10" db="EMBL/GenBank/DDBJ databases">
        <title>Draft genome of Cortibacter populi DSM10536.</title>
        <authorList>
            <person name="Bernier A.-M."/>
            <person name="Bernard K."/>
        </authorList>
    </citation>
    <scope>NUCLEOTIDE SEQUENCE [LARGE SCALE GENOMIC DNA]</scope>
    <source>
        <strain evidence="19 20">DSM 105136</strain>
    </source>
</reference>
<dbReference type="PANTHER" id="PTHR30069">
    <property type="entry name" value="TONB-DEPENDENT OUTER MEMBRANE RECEPTOR"/>
    <property type="match status" value="1"/>
</dbReference>
<gene>
    <name evidence="19" type="ORF">D8I35_10770</name>
</gene>
<evidence type="ECO:0000256" key="7">
    <source>
        <dbReference type="ARBA" id="ARBA00023065"/>
    </source>
</evidence>
<keyword evidence="10 19" id="KW-0675">Receptor</keyword>
<proteinExistence type="inferred from homology"/>
<evidence type="ECO:0000256" key="2">
    <source>
        <dbReference type="ARBA" id="ARBA00009810"/>
    </source>
</evidence>
<dbReference type="GO" id="GO:0044718">
    <property type="term" value="P:siderophore transmembrane transport"/>
    <property type="evidence" value="ECO:0007669"/>
    <property type="project" value="TreeGrafter"/>
</dbReference>
<comment type="similarity">
    <text evidence="2 12 14">Belongs to the TonB-dependent receptor family.</text>
</comment>
<evidence type="ECO:0000256" key="4">
    <source>
        <dbReference type="ARBA" id="ARBA00022452"/>
    </source>
</evidence>
<keyword evidence="9 12" id="KW-0472">Membrane</keyword>
<dbReference type="OrthoDB" id="183532at2"/>
<dbReference type="InterPro" id="IPR036942">
    <property type="entry name" value="Beta-barrel_TonB_sf"/>
</dbReference>
<sequence>MAALLAALLPVHAQTATAANANAADDNSGNDSGDAIVTLPNVVVTATGFEQQIEDAPASISVISGEELRKRRFHDLTDALRDMEGVIVNGSSNETDISIRGMPADYTLILVDGKRQSMRDARVNGNRGHEQSFIPPAEAIERIELVRGPMSSLYGSDAIGGVINIITRRVPERWGGSVGLDYTLQQHDAFGDATQGQFYLGGPIKQGLLGLQLWGRQLNRQADADVHTTEGLTKARHRSLNARLAIAPSTRQDIVLEAGAERLKNGEGPSANWSTREQENNRDHASITHRGRWGWASSEASLAWERGSRWGLSDGSSATQDAFAQRKPEISNLVFDAKLITPLANHLVTTGVQWNDANLEDWNEGLGDRVRRKFGVVQKAIFIEDEWTLSDTFSLTGGLRLDHHEQYGVHYNPRLYANWKPAEGWTVKGGVSRGFKAPEIRAIVPGYAYLRRGRWVMLGNPDLKPETSTNYELGVLWAGARGFSGGATVFYNDFRDKLNTVTTDRTWNGYTIMERVNVDSARIAGLELHANWQASRTLAFKANYTYLDSEQKSGANRGAPLSLTPKHTANLRADWQAGPRTTIWAAANYYGKEYGTSLTAEAAPAYTLADLGVSHEWSKTWTINASLQNLSDRQLDADTYGKTTQGRRLWLGATARF</sequence>
<dbReference type="InterPro" id="IPR039426">
    <property type="entry name" value="TonB-dep_rcpt-like"/>
</dbReference>
<dbReference type="CDD" id="cd01347">
    <property type="entry name" value="ligand_gated_channel"/>
    <property type="match status" value="1"/>
</dbReference>
<evidence type="ECO:0000256" key="8">
    <source>
        <dbReference type="ARBA" id="ARBA00023077"/>
    </source>
</evidence>
<dbReference type="PROSITE" id="PS52016">
    <property type="entry name" value="TONB_DEPENDENT_REC_3"/>
    <property type="match status" value="1"/>
</dbReference>
<dbReference type="Gene3D" id="2.170.130.10">
    <property type="entry name" value="TonB-dependent receptor, plug domain"/>
    <property type="match status" value="1"/>
</dbReference>
<dbReference type="InterPro" id="IPR012910">
    <property type="entry name" value="Plug_dom"/>
</dbReference>
<dbReference type="RefSeq" id="WP_122229145.1">
    <property type="nucleotide sequence ID" value="NZ_SGWR01000004.1"/>
</dbReference>
<feature type="signal peptide" evidence="16">
    <location>
        <begin position="1"/>
        <end position="18"/>
    </location>
</feature>